<dbReference type="OrthoDB" id="6530772at2"/>
<evidence type="ECO:0000256" key="7">
    <source>
        <dbReference type="ARBA" id="ARBA00022655"/>
    </source>
</evidence>
<dbReference type="Gene3D" id="3.40.50.720">
    <property type="entry name" value="NAD(P)-binding Rossmann-like Domain"/>
    <property type="match status" value="1"/>
</dbReference>
<evidence type="ECO:0000256" key="11">
    <source>
        <dbReference type="ARBA" id="ARBA00048793"/>
    </source>
</evidence>
<dbReference type="Proteomes" id="UP000037315">
    <property type="component" value="Unassembled WGS sequence"/>
</dbReference>
<name>A0A0J8VTE7_9ENTR</name>
<dbReference type="InterPro" id="IPR013328">
    <property type="entry name" value="6PGD_dom2"/>
</dbReference>
<evidence type="ECO:0000313" key="16">
    <source>
        <dbReference type="Proteomes" id="UP000037315"/>
    </source>
</evidence>
<evidence type="ECO:0000256" key="3">
    <source>
        <dbReference type="ARBA" id="ARBA00007870"/>
    </source>
</evidence>
<dbReference type="AlphaFoldDB" id="A0A0J8VTE7"/>
<evidence type="ECO:0000256" key="12">
    <source>
        <dbReference type="RuleBase" id="RU362068"/>
    </source>
</evidence>
<dbReference type="GO" id="GO:0015940">
    <property type="term" value="P:pantothenate biosynthetic process"/>
    <property type="evidence" value="ECO:0007669"/>
    <property type="project" value="UniProtKB-UniPathway"/>
</dbReference>
<dbReference type="RefSeq" id="WP_048887251.1">
    <property type="nucleotide sequence ID" value="NZ_LFEJ01000003.1"/>
</dbReference>
<protein>
    <recommendedName>
        <fullName evidence="5 12">2-dehydropantoate 2-reductase</fullName>
        <ecNumber evidence="4 12">1.1.1.169</ecNumber>
    </recommendedName>
    <alternativeName>
        <fullName evidence="10 12">Ketopantoate reductase</fullName>
    </alternativeName>
</protein>
<gene>
    <name evidence="15" type="ORF">ACH50_02420</name>
</gene>
<feature type="domain" description="Ketopantoate reductase C-terminal" evidence="14">
    <location>
        <begin position="168"/>
        <end position="289"/>
    </location>
</feature>
<comment type="catalytic activity">
    <reaction evidence="11 12">
        <text>(R)-pantoate + NADP(+) = 2-dehydropantoate + NADPH + H(+)</text>
        <dbReference type="Rhea" id="RHEA:16233"/>
        <dbReference type="ChEBI" id="CHEBI:11561"/>
        <dbReference type="ChEBI" id="CHEBI:15378"/>
        <dbReference type="ChEBI" id="CHEBI:15980"/>
        <dbReference type="ChEBI" id="CHEBI:57783"/>
        <dbReference type="ChEBI" id="CHEBI:58349"/>
        <dbReference type="EC" id="1.1.1.169"/>
    </reaction>
</comment>
<comment type="function">
    <text evidence="12">Catalyzes the NADPH-dependent reduction of ketopantoate into pantoic acid.</text>
</comment>
<dbReference type="InterPro" id="IPR050838">
    <property type="entry name" value="Ketopantoate_reductase"/>
</dbReference>
<comment type="similarity">
    <text evidence="3 12">Belongs to the ketopantoate reductase family.</text>
</comment>
<dbReference type="STRING" id="1121863.GCA_000621185_00628"/>
<dbReference type="InterPro" id="IPR036291">
    <property type="entry name" value="NAD(P)-bd_dom_sf"/>
</dbReference>
<comment type="subcellular location">
    <subcellularLocation>
        <location evidence="1">Cytoplasm</location>
    </subcellularLocation>
</comment>
<keyword evidence="6" id="KW-0963">Cytoplasm</keyword>
<evidence type="ECO:0000259" key="14">
    <source>
        <dbReference type="Pfam" id="PF08546"/>
    </source>
</evidence>
<keyword evidence="9 12" id="KW-0560">Oxidoreductase</keyword>
<dbReference type="NCBIfam" id="TIGR00745">
    <property type="entry name" value="apbA_panE"/>
    <property type="match status" value="1"/>
</dbReference>
<dbReference type="Pfam" id="PF02558">
    <property type="entry name" value="ApbA"/>
    <property type="match status" value="1"/>
</dbReference>
<dbReference type="SUPFAM" id="SSF48179">
    <property type="entry name" value="6-phosphogluconate dehydrogenase C-terminal domain-like"/>
    <property type="match status" value="1"/>
</dbReference>
<dbReference type="InterPro" id="IPR013752">
    <property type="entry name" value="KPA_reductase"/>
</dbReference>
<keyword evidence="16" id="KW-1185">Reference proteome</keyword>
<keyword evidence="7 12" id="KW-0566">Pantothenate biosynthesis</keyword>
<dbReference type="PANTHER" id="PTHR43765:SF2">
    <property type="entry name" value="2-DEHYDROPANTOATE 2-REDUCTASE"/>
    <property type="match status" value="1"/>
</dbReference>
<dbReference type="GO" id="GO:0005737">
    <property type="term" value="C:cytoplasm"/>
    <property type="evidence" value="ECO:0007669"/>
    <property type="project" value="UniProtKB-SubCell"/>
</dbReference>
<dbReference type="EC" id="1.1.1.169" evidence="4 12"/>
<dbReference type="GO" id="GO:0050661">
    <property type="term" value="F:NADP binding"/>
    <property type="evidence" value="ECO:0007669"/>
    <property type="project" value="TreeGrafter"/>
</dbReference>
<dbReference type="SUPFAM" id="SSF51735">
    <property type="entry name" value="NAD(P)-binding Rossmann-fold domains"/>
    <property type="match status" value="1"/>
</dbReference>
<dbReference type="InterPro" id="IPR003710">
    <property type="entry name" value="ApbA"/>
</dbReference>
<dbReference type="FunFam" id="3.40.50.720:FF:000162">
    <property type="entry name" value="2-dehydropantoate 2-reductase"/>
    <property type="match status" value="1"/>
</dbReference>
<evidence type="ECO:0000256" key="1">
    <source>
        <dbReference type="ARBA" id="ARBA00004496"/>
    </source>
</evidence>
<accession>A0A0J8VTE7</accession>
<dbReference type="PATRIC" id="fig|1656095.3.peg.261"/>
<dbReference type="GO" id="GO:0008677">
    <property type="term" value="F:2-dehydropantoate 2-reductase activity"/>
    <property type="evidence" value="ECO:0007669"/>
    <property type="project" value="UniProtKB-EC"/>
</dbReference>
<feature type="domain" description="Ketopantoate reductase N-terminal" evidence="13">
    <location>
        <begin position="3"/>
        <end position="142"/>
    </location>
</feature>
<dbReference type="Pfam" id="PF08546">
    <property type="entry name" value="ApbA_C"/>
    <property type="match status" value="1"/>
</dbReference>
<dbReference type="UniPathway" id="UPA00028">
    <property type="reaction ID" value="UER00004"/>
</dbReference>
<dbReference type="InterPro" id="IPR008927">
    <property type="entry name" value="6-PGluconate_DH-like_C_sf"/>
</dbReference>
<sequence>MKITVLGCGALGQLWLSALIKQGHDVQGWLRVPQPFCQVNLRETDNTVFNASLMANNPDFLAQSDLLVVTLKAWQVSGAVKALAKRLPASSPVLLIHNGMGTIEELKNLAQPLLMGVTTHAARREGNLIIHVANGITHIGPASSCRQDYSQLAAELHRALPDVAWHNDISAACWNKLAVNCVINPLTALYDCPNGELRHRHDEIREICEEVAQVMVSEGLHTSAESLFLYVERVMESTAQNISSMLQDVRQQRHTEIDYITGYVLRRARAHGLTLPANTRLYEHIKRKENHYERIGTDLPRTWH</sequence>
<proteinExistence type="inferred from homology"/>
<organism evidence="15 16">
    <name type="scientific">Franconibacter pulveris</name>
    <dbReference type="NCBI Taxonomy" id="435910"/>
    <lineage>
        <taxon>Bacteria</taxon>
        <taxon>Pseudomonadati</taxon>
        <taxon>Pseudomonadota</taxon>
        <taxon>Gammaproteobacteria</taxon>
        <taxon>Enterobacterales</taxon>
        <taxon>Enterobacteriaceae</taxon>
        <taxon>Franconibacter</taxon>
    </lineage>
</organism>
<comment type="caution">
    <text evidence="15">The sequence shown here is derived from an EMBL/GenBank/DDBJ whole genome shotgun (WGS) entry which is preliminary data.</text>
</comment>
<dbReference type="InterPro" id="IPR013332">
    <property type="entry name" value="KPR_N"/>
</dbReference>
<keyword evidence="8 12" id="KW-0521">NADP</keyword>
<evidence type="ECO:0000256" key="2">
    <source>
        <dbReference type="ARBA" id="ARBA00004994"/>
    </source>
</evidence>
<evidence type="ECO:0000256" key="10">
    <source>
        <dbReference type="ARBA" id="ARBA00032024"/>
    </source>
</evidence>
<comment type="pathway">
    <text evidence="2 12">Cofactor biosynthesis; (R)-pantothenate biosynthesis; (R)-pantoate from 3-methyl-2-oxobutanoate: step 2/2.</text>
</comment>
<dbReference type="FunFam" id="1.10.1040.10:FF:000014">
    <property type="entry name" value="2-dehydropantoate 2-reductase"/>
    <property type="match status" value="1"/>
</dbReference>
<reference evidence="15 16" key="1">
    <citation type="submission" date="2015-06" db="EMBL/GenBank/DDBJ databases">
        <title>Genome sequencing of Cronobacter sp. strain DJ34 isolated from petroleum contaminated sludge of Duliajan Oil Fields, Assam, India.</title>
        <authorList>
            <person name="Pal S."/>
            <person name="Banerjee T.D."/>
            <person name="Roy A."/>
            <person name="Sar P."/>
            <person name="Kazy S.K."/>
        </authorList>
    </citation>
    <scope>NUCLEOTIDE SEQUENCE [LARGE SCALE GENOMIC DNA]</scope>
    <source>
        <strain evidence="15 16">DJ34</strain>
    </source>
</reference>
<evidence type="ECO:0000256" key="5">
    <source>
        <dbReference type="ARBA" id="ARBA00019465"/>
    </source>
</evidence>
<dbReference type="Gene3D" id="1.10.1040.10">
    <property type="entry name" value="N-(1-d-carboxylethyl)-l-norvaline Dehydrogenase, domain 2"/>
    <property type="match status" value="1"/>
</dbReference>
<dbReference type="NCBIfam" id="NF005087">
    <property type="entry name" value="PRK06522.1-1"/>
    <property type="match status" value="1"/>
</dbReference>
<dbReference type="EMBL" id="LFEJ01000003">
    <property type="protein sequence ID" value="KMV36282.1"/>
    <property type="molecule type" value="Genomic_DNA"/>
</dbReference>
<evidence type="ECO:0000256" key="4">
    <source>
        <dbReference type="ARBA" id="ARBA00013014"/>
    </source>
</evidence>
<evidence type="ECO:0000256" key="6">
    <source>
        <dbReference type="ARBA" id="ARBA00022490"/>
    </source>
</evidence>
<evidence type="ECO:0000259" key="13">
    <source>
        <dbReference type="Pfam" id="PF02558"/>
    </source>
</evidence>
<evidence type="ECO:0000256" key="9">
    <source>
        <dbReference type="ARBA" id="ARBA00023002"/>
    </source>
</evidence>
<dbReference type="PANTHER" id="PTHR43765">
    <property type="entry name" value="2-DEHYDROPANTOATE 2-REDUCTASE-RELATED"/>
    <property type="match status" value="1"/>
</dbReference>
<evidence type="ECO:0000313" key="15">
    <source>
        <dbReference type="EMBL" id="KMV36282.1"/>
    </source>
</evidence>
<evidence type="ECO:0000256" key="8">
    <source>
        <dbReference type="ARBA" id="ARBA00022857"/>
    </source>
</evidence>